<dbReference type="Gene3D" id="1.10.287.1490">
    <property type="match status" value="1"/>
</dbReference>
<evidence type="ECO:0000313" key="2">
    <source>
        <dbReference type="EMBL" id="HEF87799.1"/>
    </source>
</evidence>
<sequence>MSQPAQETGKPLEISVDLSNIPVKPVGKKEIQQLETALIIGTLFRSEIMELLKDPVERATWVDSLAIAAAALARSKAGIMVPQIAEELGRTETTIRAHLSGKTKAGKLVIETYEKLKAGELKLTLPFVGGFRVEEESVKQLKAELEEARSKIRTLESQLEEARKRIVELESLINEKEKAISDLSEQNKALSAENQDLKSRLESLTRLIGELKKLLESAGF</sequence>
<dbReference type="InterPro" id="IPR022285">
    <property type="entry name" value="CHP03879_regulat_dom_put"/>
</dbReference>
<name>A0A7C2FPR3_9CREN</name>
<comment type="caution">
    <text evidence="2">The sequence shown here is derived from an EMBL/GenBank/DDBJ whole genome shotgun (WGS) entry which is preliminary data.</text>
</comment>
<organism evidence="2">
    <name type="scientific">Thermosphaera aggregans</name>
    <dbReference type="NCBI Taxonomy" id="54254"/>
    <lineage>
        <taxon>Archaea</taxon>
        <taxon>Thermoproteota</taxon>
        <taxon>Thermoprotei</taxon>
        <taxon>Desulfurococcales</taxon>
        <taxon>Desulfurococcaceae</taxon>
        <taxon>Thermosphaera</taxon>
    </lineage>
</organism>
<proteinExistence type="predicted"/>
<accession>A0A7C2FPR3</accession>
<keyword evidence="1" id="KW-0175">Coiled coil</keyword>
<feature type="coiled-coil region" evidence="1">
    <location>
        <begin position="131"/>
        <end position="214"/>
    </location>
</feature>
<dbReference type="NCBIfam" id="TIGR03879">
    <property type="entry name" value="near_KaiC_dom"/>
    <property type="match status" value="1"/>
</dbReference>
<protein>
    <submittedName>
        <fullName evidence="2">Transcriptional regulator</fullName>
    </submittedName>
</protein>
<gene>
    <name evidence="2" type="ORF">ENP55_05915</name>
</gene>
<evidence type="ECO:0000256" key="1">
    <source>
        <dbReference type="SAM" id="Coils"/>
    </source>
</evidence>
<dbReference type="PANTHER" id="PTHR40727:SF1">
    <property type="entry name" value="BACTERIO-OPSIN ACTIVATOR"/>
    <property type="match status" value="1"/>
</dbReference>
<dbReference type="SUPFAM" id="SSF90257">
    <property type="entry name" value="Myosin rod fragments"/>
    <property type="match status" value="1"/>
</dbReference>
<dbReference type="PANTHER" id="PTHR40727">
    <property type="entry name" value="TRANSCRIPTION REGULATOR, ENCODED NEXT TO RECA SUPERFAMILY ATPASE-RELATED"/>
    <property type="match status" value="1"/>
</dbReference>
<dbReference type="AlphaFoldDB" id="A0A7C2FPR3"/>
<dbReference type="EMBL" id="DSJT01000034">
    <property type="protein sequence ID" value="HEF87799.1"/>
    <property type="molecule type" value="Genomic_DNA"/>
</dbReference>
<reference evidence="2" key="1">
    <citation type="journal article" date="2020" name="mSystems">
        <title>Genome- and Community-Level Interaction Insights into Carbon Utilization and Element Cycling Functions of Hydrothermarchaeota in Hydrothermal Sediment.</title>
        <authorList>
            <person name="Zhou Z."/>
            <person name="Liu Y."/>
            <person name="Xu W."/>
            <person name="Pan J."/>
            <person name="Luo Z.H."/>
            <person name="Li M."/>
        </authorList>
    </citation>
    <scope>NUCLEOTIDE SEQUENCE [LARGE SCALE GENOMIC DNA]</scope>
    <source>
        <strain evidence="2">SpSt-23</strain>
    </source>
</reference>